<reference evidence="2" key="2">
    <citation type="submission" date="2020-05" db="UniProtKB">
        <authorList>
            <consortium name="EnsemblMetazoa"/>
        </authorList>
    </citation>
    <scope>IDENTIFICATION</scope>
    <source>
        <strain evidence="2">IAEA</strain>
    </source>
</reference>
<dbReference type="Proteomes" id="UP000091820">
    <property type="component" value="Unassembled WGS sequence"/>
</dbReference>
<reference evidence="3" key="1">
    <citation type="submission" date="2014-03" db="EMBL/GenBank/DDBJ databases">
        <authorList>
            <person name="Aksoy S."/>
            <person name="Warren W."/>
            <person name="Wilson R.K."/>
        </authorList>
    </citation>
    <scope>NUCLEOTIDE SEQUENCE [LARGE SCALE GENOMIC DNA]</scope>
    <source>
        <strain evidence="3">IAEA</strain>
    </source>
</reference>
<keyword evidence="1" id="KW-1133">Transmembrane helix</keyword>
<keyword evidence="1" id="KW-0812">Transmembrane</keyword>
<feature type="transmembrane region" description="Helical" evidence="1">
    <location>
        <begin position="58"/>
        <end position="78"/>
    </location>
</feature>
<evidence type="ECO:0000256" key="1">
    <source>
        <dbReference type="SAM" id="Phobius"/>
    </source>
</evidence>
<name>A0A1A9W1G4_9MUSC</name>
<organism evidence="2 3">
    <name type="scientific">Glossina brevipalpis</name>
    <dbReference type="NCBI Taxonomy" id="37001"/>
    <lineage>
        <taxon>Eukaryota</taxon>
        <taxon>Metazoa</taxon>
        <taxon>Ecdysozoa</taxon>
        <taxon>Arthropoda</taxon>
        <taxon>Hexapoda</taxon>
        <taxon>Insecta</taxon>
        <taxon>Pterygota</taxon>
        <taxon>Neoptera</taxon>
        <taxon>Endopterygota</taxon>
        <taxon>Diptera</taxon>
        <taxon>Brachycera</taxon>
        <taxon>Muscomorpha</taxon>
        <taxon>Hippoboscoidea</taxon>
        <taxon>Glossinidae</taxon>
        <taxon>Glossina</taxon>
    </lineage>
</organism>
<dbReference type="AlphaFoldDB" id="A0A1A9W1G4"/>
<evidence type="ECO:0000313" key="3">
    <source>
        <dbReference type="Proteomes" id="UP000091820"/>
    </source>
</evidence>
<sequence length="141" mass="16662">MKSKTKMKAEKAKLHENYNIIRKAKEKNTVLNNRHRSKLKLPTTTKTCVSNDEKESTLHYMCFYISLMQAILTFAFALTNMSRDIISFFNMLPKETLQFCRDFVKDRNKLEINRFTQACWADCFGFEANSSIKLNDFDFLY</sequence>
<evidence type="ECO:0000313" key="2">
    <source>
        <dbReference type="EnsemblMetazoa" id="GBRI002904-PA"/>
    </source>
</evidence>
<proteinExistence type="predicted"/>
<protein>
    <submittedName>
        <fullName evidence="2">Uncharacterized protein</fullName>
    </submittedName>
</protein>
<accession>A0A1A9W1G4</accession>
<keyword evidence="1" id="KW-0472">Membrane</keyword>
<keyword evidence="3" id="KW-1185">Reference proteome</keyword>
<dbReference type="VEuPathDB" id="VectorBase:GBRI002904"/>
<dbReference type="EnsemblMetazoa" id="GBRI002904-RA">
    <property type="protein sequence ID" value="GBRI002904-PA"/>
    <property type="gene ID" value="GBRI002904"/>
</dbReference>